<evidence type="ECO:0000313" key="2">
    <source>
        <dbReference type="EMBL" id="ROT40023.1"/>
    </source>
</evidence>
<feature type="compositionally biased region" description="Basic residues" evidence="1">
    <location>
        <begin position="76"/>
        <end position="87"/>
    </location>
</feature>
<evidence type="ECO:0000313" key="3">
    <source>
        <dbReference type="Proteomes" id="UP000272025"/>
    </source>
</evidence>
<dbReference type="EMBL" id="ML119053">
    <property type="protein sequence ID" value="ROT40023.1"/>
    <property type="molecule type" value="Genomic_DNA"/>
</dbReference>
<proteinExistence type="predicted"/>
<evidence type="ECO:0000256" key="1">
    <source>
        <dbReference type="SAM" id="MobiDB-lite"/>
    </source>
</evidence>
<dbReference type="GeneID" id="39575295"/>
<organism evidence="2 3">
    <name type="scientific">Sodiomyces alkalinus (strain CBS 110278 / VKM F-3762 / F11)</name>
    <name type="common">Alkaliphilic filamentous fungus</name>
    <dbReference type="NCBI Taxonomy" id="1314773"/>
    <lineage>
        <taxon>Eukaryota</taxon>
        <taxon>Fungi</taxon>
        <taxon>Dikarya</taxon>
        <taxon>Ascomycota</taxon>
        <taxon>Pezizomycotina</taxon>
        <taxon>Sordariomycetes</taxon>
        <taxon>Hypocreomycetidae</taxon>
        <taxon>Glomerellales</taxon>
        <taxon>Plectosphaerellaceae</taxon>
        <taxon>Sodiomyces</taxon>
    </lineage>
</organism>
<reference evidence="2 3" key="1">
    <citation type="journal article" date="2018" name="Mol. Ecol.">
        <title>The obligate alkalophilic soda-lake fungus Sodiomyces alkalinus has shifted to a protein diet.</title>
        <authorList>
            <person name="Grum-Grzhimaylo A.A."/>
            <person name="Falkoski D.L."/>
            <person name="van den Heuvel J."/>
            <person name="Valero-Jimenez C.A."/>
            <person name="Min B."/>
            <person name="Choi I.G."/>
            <person name="Lipzen A."/>
            <person name="Daum C.G."/>
            <person name="Aanen D.K."/>
            <person name="Tsang A."/>
            <person name="Henrissat B."/>
            <person name="Bilanenko E.N."/>
            <person name="de Vries R.P."/>
            <person name="van Kan J.A.L."/>
            <person name="Grigoriev I.V."/>
            <person name="Debets A.J.M."/>
        </authorList>
    </citation>
    <scope>NUCLEOTIDE SEQUENCE [LARGE SCALE GENOMIC DNA]</scope>
    <source>
        <strain evidence="2 3">F11</strain>
    </source>
</reference>
<protein>
    <submittedName>
        <fullName evidence="2">Uncharacterized protein</fullName>
    </submittedName>
</protein>
<gene>
    <name evidence="2" type="ORF">SODALDRAFT_143807</name>
</gene>
<dbReference type="AlphaFoldDB" id="A0A3N2PZU5"/>
<sequence length="192" mass="21008">MQPCLSVGLGRVSSIDYPNRLEEEKSQCSPLNAARQLGLGSEDNWISRSFRRLLNGQNIPRNGRHEGEDDHLAISKPRRQGNRRRGPWPRSGYMGLSAPLRSRGRILRISEAIDLVSLGAKWGQGPAEVRSGQSSLSHTARPPLAPSALDLEAAGVGPPKRITRHGDLVGKSSTLSTRPYRMYVQRAVGSVV</sequence>
<feature type="region of interest" description="Disordered" evidence="1">
    <location>
        <begin position="57"/>
        <end position="93"/>
    </location>
</feature>
<feature type="compositionally biased region" description="Basic and acidic residues" evidence="1">
    <location>
        <begin position="63"/>
        <end position="73"/>
    </location>
</feature>
<keyword evidence="3" id="KW-1185">Reference proteome</keyword>
<dbReference type="RefSeq" id="XP_028467829.1">
    <property type="nucleotide sequence ID" value="XM_028606817.1"/>
</dbReference>
<dbReference type="Proteomes" id="UP000272025">
    <property type="component" value="Unassembled WGS sequence"/>
</dbReference>
<accession>A0A3N2PZU5</accession>
<name>A0A3N2PZU5_SODAK</name>